<evidence type="ECO:0000313" key="2">
    <source>
        <dbReference type="Proteomes" id="UP000248079"/>
    </source>
</evidence>
<keyword evidence="2" id="KW-1185">Reference proteome</keyword>
<dbReference type="EMBL" id="QFLI01000003">
    <property type="protein sequence ID" value="PXY01632.1"/>
    <property type="molecule type" value="Genomic_DNA"/>
</dbReference>
<protein>
    <submittedName>
        <fullName evidence="1">Uncharacterized protein</fullName>
    </submittedName>
</protein>
<proteinExistence type="predicted"/>
<comment type="caution">
    <text evidence="1">The sequence shown here is derived from an EMBL/GenBank/DDBJ whole genome shotgun (WGS) entry which is preliminary data.</text>
</comment>
<dbReference type="Proteomes" id="UP000248079">
    <property type="component" value="Unassembled WGS sequence"/>
</dbReference>
<name>A0A2V3ZYR4_9BACT</name>
<sequence length="289" mass="33575">MKALLNSGPTQINLIDLSVKEQFYLASFLKSAPFLKSNDSNGVKLSPTKYSDNYIFKYLLDKSIISVFTENNVNIDSLDLFRHVKNDQITIDINVFSTDLADNQLLSNLQDPVISKCNQLELEELTKEVLVLECIEFIIVKLKYIDIPFNYSYEIFEQIKDILQYFSASQFCYVYWEQLKSLNYERSAGKINSNQLIENNISTTISFLKKAKKENWRVSGYYRDKNYTPSVFSNLILIYQYTWGLKNFYKRPNSSSNLQLHVELNPDCSLDPNKQFIRSNGDITNSLIL</sequence>
<organism evidence="1 2">
    <name type="scientific">Marinifilum breve</name>
    <dbReference type="NCBI Taxonomy" id="2184082"/>
    <lineage>
        <taxon>Bacteria</taxon>
        <taxon>Pseudomonadati</taxon>
        <taxon>Bacteroidota</taxon>
        <taxon>Bacteroidia</taxon>
        <taxon>Marinilabiliales</taxon>
        <taxon>Marinifilaceae</taxon>
    </lineage>
</organism>
<accession>A0A2V3ZYR4</accession>
<reference evidence="1 2" key="1">
    <citation type="submission" date="2018-05" db="EMBL/GenBank/DDBJ databases">
        <title>Marinifilum breve JC075T sp. nov., a marine bacterium isolated from Yongle Blue Hole in the South China Sea.</title>
        <authorList>
            <person name="Fu T."/>
        </authorList>
    </citation>
    <scope>NUCLEOTIDE SEQUENCE [LARGE SCALE GENOMIC DNA]</scope>
    <source>
        <strain evidence="1 2">JC075</strain>
    </source>
</reference>
<dbReference type="RefSeq" id="WP_110360441.1">
    <property type="nucleotide sequence ID" value="NZ_QFLI01000003.1"/>
</dbReference>
<evidence type="ECO:0000313" key="1">
    <source>
        <dbReference type="EMBL" id="PXY01632.1"/>
    </source>
</evidence>
<gene>
    <name evidence="1" type="ORF">DF185_09180</name>
</gene>
<dbReference type="AlphaFoldDB" id="A0A2V3ZYR4"/>